<proteinExistence type="predicted"/>
<keyword evidence="2" id="KW-1185">Reference proteome</keyword>
<comment type="caution">
    <text evidence="1">The sequence shown here is derived from an EMBL/GenBank/DDBJ whole genome shotgun (WGS) entry which is preliminary data.</text>
</comment>
<dbReference type="RefSeq" id="WP_173135082.1">
    <property type="nucleotide sequence ID" value="NZ_JABRWJ010000020.1"/>
</dbReference>
<dbReference type="PANTHER" id="PTHR30634:SF7">
    <property type="entry name" value="VWA DOMAIN-CONTAINING PROTEIN"/>
    <property type="match status" value="1"/>
</dbReference>
<organism evidence="1 2">
    <name type="scientific">Pseudaquabacterium terrae</name>
    <dbReference type="NCBI Taxonomy" id="2732868"/>
    <lineage>
        <taxon>Bacteria</taxon>
        <taxon>Pseudomonadati</taxon>
        <taxon>Pseudomonadota</taxon>
        <taxon>Betaproteobacteria</taxon>
        <taxon>Burkholderiales</taxon>
        <taxon>Sphaerotilaceae</taxon>
        <taxon>Pseudaquabacterium</taxon>
    </lineage>
</organism>
<name>A0ABX2EUX6_9BURK</name>
<protein>
    <submittedName>
        <fullName evidence="1">Uncharacterized protein</fullName>
    </submittedName>
</protein>
<gene>
    <name evidence="1" type="ORF">HLB44_35145</name>
</gene>
<dbReference type="InterPro" id="IPR050458">
    <property type="entry name" value="LolB"/>
</dbReference>
<dbReference type="EMBL" id="JABRWJ010000020">
    <property type="protein sequence ID" value="NRF72234.1"/>
    <property type="molecule type" value="Genomic_DNA"/>
</dbReference>
<dbReference type="InterPro" id="IPR043737">
    <property type="entry name" value="DUF5682"/>
</dbReference>
<dbReference type="PANTHER" id="PTHR30634">
    <property type="entry name" value="OUTER MEMBRANE LOLAB LIPOPROTEIN INSERTION APPARATUS"/>
    <property type="match status" value="1"/>
</dbReference>
<evidence type="ECO:0000313" key="1">
    <source>
        <dbReference type="EMBL" id="NRF72234.1"/>
    </source>
</evidence>
<evidence type="ECO:0000313" key="2">
    <source>
        <dbReference type="Proteomes" id="UP000737171"/>
    </source>
</evidence>
<dbReference type="Proteomes" id="UP000737171">
    <property type="component" value="Unassembled WGS sequence"/>
</dbReference>
<sequence length="788" mass="85152">MSEVRVIGVRHHSPACARLVERTIATLRPQAVLIEGPSDFNPRLAELLLDHELPLALYSYANEDGAPARCWFPLLDHSPEWVALRSGHAAGALLRFIDLPHWRYRTLSDDERRREGARPGRSRYAEVSAALCRRFACDSDEALWDHLFEAVDTAGATGDEELARRLELYFAELRGDDPGTAQDQAREAQMAQWIAWAAAQHARVLVVCGGWHKPALERAWPLLPPGDEPLAPQPADERAAGCYLVPFEYRQVDALGGYAAGMASPMYYQWLWQHGAAAAARRAVAVLVRRLRVRQVALSTADFVAFEQAAAALARLRGHAAPLRIDLLDALQSTLLKEALELPPPWSAPRLLTAQHHPVLREALLALTGEGSGRLHGDTPLPQLLHDVAARCAACGIAPSRTAQTLVLDRRRAEDTPRARLLWQLHVLGVGGARLVETKAPRAARGLAPALRFEEHWRLQQDERWFPDLIEAAVHGATLEAAARQSLLRKLDDAGDDPAVLTQGLLQAVRAGLSDLGEEAAARLAGGLAHCHEHGALAAAAQTLAQLCQAGFWGDDPRGLLEATLVRIAERLLWLLEGRAGPGSPQQMQADVQAVAVFDRLLPLALTGLDEDFVLGTLTRLARSAALPPALRGAALGVAYGHEGLAGADPDAARDEVLAVTRAMPPRDALGDFLFGLFSCARALATESDGVVRAVHAALAGMGDEDFLVALPQLRAAFGWFPPRERGLLAALVARLLGLDRTHERRLLALQGGVDALLDARRVEAQALAWAREIGLDAGSGAEPGAVE</sequence>
<dbReference type="Pfam" id="PF18934">
    <property type="entry name" value="DUF5682"/>
    <property type="match status" value="1"/>
</dbReference>
<reference evidence="1 2" key="1">
    <citation type="submission" date="2020-05" db="EMBL/GenBank/DDBJ databases">
        <title>Aquincola sp. isolate from soil.</title>
        <authorList>
            <person name="Han J."/>
            <person name="Kim D.-U."/>
        </authorList>
    </citation>
    <scope>NUCLEOTIDE SEQUENCE [LARGE SCALE GENOMIC DNA]</scope>
    <source>
        <strain evidence="1 2">S2</strain>
    </source>
</reference>
<accession>A0ABX2EUX6</accession>